<evidence type="ECO:0000259" key="1">
    <source>
        <dbReference type="Pfam" id="PF04909"/>
    </source>
</evidence>
<dbReference type="InterPro" id="IPR006680">
    <property type="entry name" value="Amidohydro-rel"/>
</dbReference>
<dbReference type="Gene3D" id="3.20.20.140">
    <property type="entry name" value="Metal-dependent hydrolases"/>
    <property type="match status" value="1"/>
</dbReference>
<dbReference type="PANTHER" id="PTHR35563:SF2">
    <property type="entry name" value="BARREL METAL-DEPENDENT HYDROLASE, PUTATIVE (AFU_ORTHOLOGUE AFUA_1G16240)-RELATED"/>
    <property type="match status" value="1"/>
</dbReference>
<dbReference type="Pfam" id="PF04909">
    <property type="entry name" value="Amidohydro_2"/>
    <property type="match status" value="1"/>
</dbReference>
<feature type="domain" description="Amidohydrolase-related" evidence="1">
    <location>
        <begin position="7"/>
        <end position="288"/>
    </location>
</feature>
<dbReference type="AlphaFoldDB" id="A0A382GXA3"/>
<gene>
    <name evidence="2" type="ORF">METZ01_LOCUS232398</name>
</gene>
<dbReference type="InterPro" id="IPR032466">
    <property type="entry name" value="Metal_Hydrolase"/>
</dbReference>
<evidence type="ECO:0000313" key="2">
    <source>
        <dbReference type="EMBL" id="SVB79544.1"/>
    </source>
</evidence>
<name>A0A382GXA3_9ZZZZ</name>
<protein>
    <recommendedName>
        <fullName evidence="1">Amidohydrolase-related domain-containing protein</fullName>
    </recommendedName>
</protein>
<dbReference type="InterPro" id="IPR052358">
    <property type="entry name" value="Aro_Compnd_Degr_Hydrolases"/>
</dbReference>
<reference evidence="2" key="1">
    <citation type="submission" date="2018-05" db="EMBL/GenBank/DDBJ databases">
        <authorList>
            <person name="Lanie J.A."/>
            <person name="Ng W.-L."/>
            <person name="Kazmierczak K.M."/>
            <person name="Andrzejewski T.M."/>
            <person name="Davidsen T.M."/>
            <person name="Wayne K.J."/>
            <person name="Tettelin H."/>
            <person name="Glass J.I."/>
            <person name="Rusch D."/>
            <person name="Podicherti R."/>
            <person name="Tsui H.-C.T."/>
            <person name="Winkler M.E."/>
        </authorList>
    </citation>
    <scope>NUCLEOTIDE SEQUENCE</scope>
</reference>
<dbReference type="PANTHER" id="PTHR35563">
    <property type="entry name" value="BARREL METAL-DEPENDENT HYDROLASE, PUTATIVE (AFU_ORTHOLOGUE AFUA_1G16240)-RELATED"/>
    <property type="match status" value="1"/>
</dbReference>
<dbReference type="GO" id="GO:0016787">
    <property type="term" value="F:hydrolase activity"/>
    <property type="evidence" value="ECO:0007669"/>
    <property type="project" value="InterPro"/>
</dbReference>
<sequence length="295" mass="32122">MVTTVHDAHVHVWSADQIRYPLAPGLDDGDLWLPSFTPDDHESIAGGRLPINLVQMTWYGLHHRYILDLIESEPARFTGTGIVPAICDVSLPRPDRTMLELARGGIRAFRLRGRAAQPAREHAEHWLEHKAYELMFGCAAEHGLVLSFLCAPSDLTEIGRMCERFPEASVILDHCGGVRIRNSTIESGDLRSLLALGVLPGVNVKFGPVHGLGGGVAPFADVLPLLHAVVDAYGAGRVLWESDLGGPVQMQNSQEDFGACVALVSDVADFLTAEQREQILGGTARRLLWGRPPPP</sequence>
<proteinExistence type="predicted"/>
<organism evidence="2">
    <name type="scientific">marine metagenome</name>
    <dbReference type="NCBI Taxonomy" id="408172"/>
    <lineage>
        <taxon>unclassified sequences</taxon>
        <taxon>metagenomes</taxon>
        <taxon>ecological metagenomes</taxon>
    </lineage>
</organism>
<accession>A0A382GXA3</accession>
<dbReference type="EMBL" id="UINC01057890">
    <property type="protein sequence ID" value="SVB79544.1"/>
    <property type="molecule type" value="Genomic_DNA"/>
</dbReference>
<dbReference type="SUPFAM" id="SSF51556">
    <property type="entry name" value="Metallo-dependent hydrolases"/>
    <property type="match status" value="1"/>
</dbReference>